<protein>
    <submittedName>
        <fullName evidence="1">Uncharacterized protein</fullName>
    </submittedName>
</protein>
<evidence type="ECO:0000313" key="1">
    <source>
        <dbReference type="EMBL" id="KKL69084.1"/>
    </source>
</evidence>
<name>A0A0F9E4Y9_9ZZZZ</name>
<dbReference type="EMBL" id="LAZR01026328">
    <property type="protein sequence ID" value="KKL69084.1"/>
    <property type="molecule type" value="Genomic_DNA"/>
</dbReference>
<feature type="non-terminal residue" evidence="1">
    <location>
        <position position="669"/>
    </location>
</feature>
<proteinExistence type="predicted"/>
<feature type="non-terminal residue" evidence="1">
    <location>
        <position position="1"/>
    </location>
</feature>
<sequence>FTGVDSWRTKTFTVPDESKLETSIFGKTKQIRIKLPSTDIDFIENLTLAQGMKELIDLLIRRNLHAIIVYDTDSAGGGVKTQVQRAAATLGYELRFRGVPFSCIRQLVLPNKGTKLEKLGLDDFLVARGPKKLQALITETLTTDVAFPRHPSPKTFINQRLNRRLSRKESQNVALAILTELDSRGQRLTCKGTNVPYYFDVLTKRLMPALLLHQRDDPMHETPFGHFLYREFNISAADTRVLHWLASQFTGEAPIRDVDPRRVLTVAGGAESDEIAVQVTDGQFALISATGIEVLDNGSKGLLFEHDQVEDVDIKKLESEVRRQLKRPVEPWWYEVLGTVNLAESNLYEERTTGQGSERSKILGALLCYISPWLNRWRGTQLPIELMIGEAGSGKSSLYTLRQSIMTGRPYLRNVPSDLRDWYSSVISTGGIHVIDNVQFINKDLKMRLSDELCRITTEPHPHIEMRKLYTTSTQIPFFDADLIQRAAIFELSAITEGIDGSWVEHQIERFGGRTRWLAHHLVVLHKFLKAVVLDGAWDHEYSAGHRLVNYEQCLLVMGDVLGLDADWIPEVLSTAAQTNLTEADWTMEGLKVFADEMRKERKNATKIQFTSADITLWAEDNDEYSGNNMLTNTRRIGRYIQSHKSTVKRITGIQMGPLYGNRRQYTIG</sequence>
<accession>A0A0F9E4Y9</accession>
<dbReference type="AlphaFoldDB" id="A0A0F9E4Y9"/>
<organism evidence="1">
    <name type="scientific">marine sediment metagenome</name>
    <dbReference type="NCBI Taxonomy" id="412755"/>
    <lineage>
        <taxon>unclassified sequences</taxon>
        <taxon>metagenomes</taxon>
        <taxon>ecological metagenomes</taxon>
    </lineage>
</organism>
<reference evidence="1" key="1">
    <citation type="journal article" date="2015" name="Nature">
        <title>Complex archaea that bridge the gap between prokaryotes and eukaryotes.</title>
        <authorList>
            <person name="Spang A."/>
            <person name="Saw J.H."/>
            <person name="Jorgensen S.L."/>
            <person name="Zaremba-Niedzwiedzka K."/>
            <person name="Martijn J."/>
            <person name="Lind A.E."/>
            <person name="van Eijk R."/>
            <person name="Schleper C."/>
            <person name="Guy L."/>
            <person name="Ettema T.J."/>
        </authorList>
    </citation>
    <scope>NUCLEOTIDE SEQUENCE</scope>
</reference>
<comment type="caution">
    <text evidence="1">The sequence shown here is derived from an EMBL/GenBank/DDBJ whole genome shotgun (WGS) entry which is preliminary data.</text>
</comment>
<gene>
    <name evidence="1" type="ORF">LCGC14_2118500</name>
</gene>